<dbReference type="PANTHER" id="PTHR24422">
    <property type="entry name" value="CHEMOTAXIS PROTEIN METHYLTRANSFERASE"/>
    <property type="match status" value="1"/>
</dbReference>
<dbReference type="PROSITE" id="PS50123">
    <property type="entry name" value="CHER"/>
    <property type="match status" value="1"/>
</dbReference>
<dbReference type="KEGG" id="phb:HYN04_00880"/>
<dbReference type="Gene3D" id="3.40.50.150">
    <property type="entry name" value="Vaccinia Virus protein VP39"/>
    <property type="match status" value="1"/>
</dbReference>
<evidence type="ECO:0000259" key="1">
    <source>
        <dbReference type="PROSITE" id="PS50123"/>
    </source>
</evidence>
<proteinExistence type="predicted"/>
<reference evidence="3" key="1">
    <citation type="submission" date="2018-05" db="EMBL/GenBank/DDBJ databases">
        <title>Genome sequencing of Phenylobacterium sp. HYN0004.</title>
        <authorList>
            <person name="Yi H."/>
            <person name="Baek C."/>
        </authorList>
    </citation>
    <scope>NUCLEOTIDE SEQUENCE [LARGE SCALE GENOMIC DNA]</scope>
    <source>
        <strain evidence="3">HYN0004</strain>
    </source>
</reference>
<gene>
    <name evidence="2" type="ORF">HYN04_00880</name>
</gene>
<dbReference type="SUPFAM" id="SSF53335">
    <property type="entry name" value="S-adenosyl-L-methionine-dependent methyltransferases"/>
    <property type="match status" value="1"/>
</dbReference>
<dbReference type="RefSeq" id="WP_110449009.1">
    <property type="nucleotide sequence ID" value="NZ_CP029479.1"/>
</dbReference>
<dbReference type="InterPro" id="IPR022642">
    <property type="entry name" value="CheR_C"/>
</dbReference>
<dbReference type="SUPFAM" id="SSF47757">
    <property type="entry name" value="Chemotaxis receptor methyltransferase CheR, N-terminal domain"/>
    <property type="match status" value="1"/>
</dbReference>
<dbReference type="Proteomes" id="UP000247763">
    <property type="component" value="Chromosome"/>
</dbReference>
<dbReference type="PRINTS" id="PR00996">
    <property type="entry name" value="CHERMTFRASE"/>
</dbReference>
<dbReference type="PANTHER" id="PTHR24422:SF21">
    <property type="entry name" value="CHEMOTAXIS PROTEIN METHYLTRANSFERASE 1"/>
    <property type="match status" value="1"/>
</dbReference>
<sequence>MTPRELELIARLCLMRTGRSLDASSPEHLAARLNAVARREGYASVADLLIALRSNEADRLAWPVIEGVTAFERGFMEDPEVLEQLGQKILPALSIARGGAPVRLWCAASGAGQEPYSLAITALEAQARSVDLKVEVYASDISVRALERARTGVFSHFEVQKGLPARRLIDHFQPREESWQASAELREMIRWRRVNLLADAPGPVTFDVIVCRGILPQTAPQMRPAVILNLAQSLAPGGVLILGRGEGEGEADVAPALKTMSGMTAVFARNPAFRVAA</sequence>
<protein>
    <submittedName>
        <fullName evidence="2">Chemotaxis protein CheR</fullName>
    </submittedName>
</protein>
<organism evidence="2 3">
    <name type="scientific">Phenylobacterium parvum</name>
    <dbReference type="NCBI Taxonomy" id="2201350"/>
    <lineage>
        <taxon>Bacteria</taxon>
        <taxon>Pseudomonadati</taxon>
        <taxon>Pseudomonadota</taxon>
        <taxon>Alphaproteobacteria</taxon>
        <taxon>Caulobacterales</taxon>
        <taxon>Caulobacteraceae</taxon>
        <taxon>Phenylobacterium</taxon>
    </lineage>
</organism>
<dbReference type="SMART" id="SM00138">
    <property type="entry name" value="MeTrc"/>
    <property type="match status" value="1"/>
</dbReference>
<dbReference type="EMBL" id="CP029479">
    <property type="protein sequence ID" value="AWM76440.1"/>
    <property type="molecule type" value="Genomic_DNA"/>
</dbReference>
<dbReference type="InterPro" id="IPR000780">
    <property type="entry name" value="CheR_MeTrfase"/>
</dbReference>
<dbReference type="InterPro" id="IPR029063">
    <property type="entry name" value="SAM-dependent_MTases_sf"/>
</dbReference>
<accession>A0A2Z3HSY9</accession>
<keyword evidence="3" id="KW-1185">Reference proteome</keyword>
<dbReference type="Pfam" id="PF01739">
    <property type="entry name" value="CheR"/>
    <property type="match status" value="1"/>
</dbReference>
<dbReference type="GO" id="GO:0008757">
    <property type="term" value="F:S-adenosylmethionine-dependent methyltransferase activity"/>
    <property type="evidence" value="ECO:0007669"/>
    <property type="project" value="InterPro"/>
</dbReference>
<dbReference type="AlphaFoldDB" id="A0A2Z3HSY9"/>
<feature type="domain" description="CheR-type methyltransferase" evidence="1">
    <location>
        <begin position="1"/>
        <end position="246"/>
    </location>
</feature>
<evidence type="ECO:0000313" key="2">
    <source>
        <dbReference type="EMBL" id="AWM76440.1"/>
    </source>
</evidence>
<evidence type="ECO:0000313" key="3">
    <source>
        <dbReference type="Proteomes" id="UP000247763"/>
    </source>
</evidence>
<dbReference type="OrthoDB" id="9816309at2"/>
<dbReference type="InterPro" id="IPR050903">
    <property type="entry name" value="Bact_Chemotaxis_MeTrfase"/>
</dbReference>
<name>A0A2Z3HSY9_9CAUL</name>